<dbReference type="RefSeq" id="XP_062690564.1">
    <property type="nucleotide sequence ID" value="XM_062833150.1"/>
</dbReference>
<dbReference type="GeneID" id="87870772"/>
<reference evidence="1 2" key="1">
    <citation type="journal article" date="2023" name="Mol. Phylogenet. Evol.">
        <title>Genome-scale phylogeny and comparative genomics of the fungal order Sordariales.</title>
        <authorList>
            <person name="Hensen N."/>
            <person name="Bonometti L."/>
            <person name="Westerberg I."/>
            <person name="Brannstrom I.O."/>
            <person name="Guillou S."/>
            <person name="Cros-Aarteil S."/>
            <person name="Calhoun S."/>
            <person name="Haridas S."/>
            <person name="Kuo A."/>
            <person name="Mondo S."/>
            <person name="Pangilinan J."/>
            <person name="Riley R."/>
            <person name="LaButti K."/>
            <person name="Andreopoulos B."/>
            <person name="Lipzen A."/>
            <person name="Chen C."/>
            <person name="Yan M."/>
            <person name="Daum C."/>
            <person name="Ng V."/>
            <person name="Clum A."/>
            <person name="Steindorff A."/>
            <person name="Ohm R.A."/>
            <person name="Martin F."/>
            <person name="Silar P."/>
            <person name="Natvig D.O."/>
            <person name="Lalanne C."/>
            <person name="Gautier V."/>
            <person name="Ament-Velasquez S.L."/>
            <person name="Kruys A."/>
            <person name="Hutchinson M.I."/>
            <person name="Powell A.J."/>
            <person name="Barry K."/>
            <person name="Miller A.N."/>
            <person name="Grigoriev I.V."/>
            <person name="Debuchy R."/>
            <person name="Gladieux P."/>
            <person name="Hiltunen Thoren M."/>
            <person name="Johannesson H."/>
        </authorList>
    </citation>
    <scope>NUCLEOTIDE SEQUENCE [LARGE SCALE GENOMIC DNA]</scope>
    <source>
        <strain evidence="1 2">FGSC 10403</strain>
    </source>
</reference>
<dbReference type="Pfam" id="PF10294">
    <property type="entry name" value="Methyltransf_16"/>
    <property type="match status" value="1"/>
</dbReference>
<dbReference type="InterPro" id="IPR019410">
    <property type="entry name" value="Methyltransf_16"/>
</dbReference>
<dbReference type="PANTHER" id="PTHR14614:SF156">
    <property type="entry name" value="PROTEIN-LYSINE N-METHYLTRANSFERASE EFM2"/>
    <property type="match status" value="1"/>
</dbReference>
<dbReference type="Gene3D" id="3.40.50.150">
    <property type="entry name" value="Vaccinia Virus protein VP39"/>
    <property type="match status" value="1"/>
</dbReference>
<dbReference type="Proteomes" id="UP001285908">
    <property type="component" value="Unassembled WGS sequence"/>
</dbReference>
<dbReference type="AlphaFoldDB" id="A0AAJ0I3H8"/>
<dbReference type="EMBL" id="JAULSX010000006">
    <property type="protein sequence ID" value="KAK3488857.1"/>
    <property type="molecule type" value="Genomic_DNA"/>
</dbReference>
<comment type="caution">
    <text evidence="1">The sequence shown here is derived from an EMBL/GenBank/DDBJ whole genome shotgun (WGS) entry which is preliminary data.</text>
</comment>
<protein>
    <submittedName>
        <fullName evidence="1">Methyltransferase-domain-containing protein</fullName>
    </submittedName>
</protein>
<keyword evidence="1" id="KW-0489">Methyltransferase</keyword>
<dbReference type="GO" id="GO:0005829">
    <property type="term" value="C:cytosol"/>
    <property type="evidence" value="ECO:0007669"/>
    <property type="project" value="TreeGrafter"/>
</dbReference>
<keyword evidence="1" id="KW-0808">Transferase</keyword>
<proteinExistence type="predicted"/>
<gene>
    <name evidence="1" type="ORF">B0T23DRAFT_186716</name>
</gene>
<evidence type="ECO:0000313" key="2">
    <source>
        <dbReference type="Proteomes" id="UP001285908"/>
    </source>
</evidence>
<dbReference type="GO" id="GO:0008757">
    <property type="term" value="F:S-adenosylmethionine-dependent methyltransferase activity"/>
    <property type="evidence" value="ECO:0007669"/>
    <property type="project" value="UniProtKB-ARBA"/>
</dbReference>
<dbReference type="SUPFAM" id="SSF53335">
    <property type="entry name" value="S-adenosyl-L-methionine-dependent methyltransferases"/>
    <property type="match status" value="1"/>
</dbReference>
<sequence>MTVSPAPEELPHLWQKPAYATLLDVLQRLRQEPRIWGLKESREEILKAQAASMAEVAFNRQEIISFLSSIIKSGLPWLDSDEQREDIWEEASRRLSERCGRTAMGEIIRRWPFRDEKNVSSECGSDFDLAIREPPLTGDSLGLKTWGSSYVLAQLLPHFSAGPLAHLFLGDEPLDVLELGSGTGLLGIAAACLWKADVTLTDLPNIIPNLSHNAELNRETVEARGGRVEAAALTWGSDDYEGETHPRFRESNRYKLIIVADPLYDDHHPELLSSAINTQLSLESDARLLVMVPQRDETTKGLTQSLRCKLEQASSPLTLVEDAIASGEDDWGVGETDETDRVGFWWGVYRREKSSW</sequence>
<dbReference type="PANTHER" id="PTHR14614">
    <property type="entry name" value="HEPATOCELLULAR CARCINOMA-ASSOCIATED ANTIGEN"/>
    <property type="match status" value="1"/>
</dbReference>
<keyword evidence="2" id="KW-1185">Reference proteome</keyword>
<name>A0AAJ0I3H8_9PEZI</name>
<dbReference type="InterPro" id="IPR029063">
    <property type="entry name" value="SAM-dependent_MTases_sf"/>
</dbReference>
<dbReference type="GO" id="GO:0032259">
    <property type="term" value="P:methylation"/>
    <property type="evidence" value="ECO:0007669"/>
    <property type="project" value="UniProtKB-KW"/>
</dbReference>
<organism evidence="1 2">
    <name type="scientific">Neurospora hispaniola</name>
    <dbReference type="NCBI Taxonomy" id="588809"/>
    <lineage>
        <taxon>Eukaryota</taxon>
        <taxon>Fungi</taxon>
        <taxon>Dikarya</taxon>
        <taxon>Ascomycota</taxon>
        <taxon>Pezizomycotina</taxon>
        <taxon>Sordariomycetes</taxon>
        <taxon>Sordariomycetidae</taxon>
        <taxon>Sordariales</taxon>
        <taxon>Sordariaceae</taxon>
        <taxon>Neurospora</taxon>
    </lineage>
</organism>
<accession>A0AAJ0I3H8</accession>
<evidence type="ECO:0000313" key="1">
    <source>
        <dbReference type="EMBL" id="KAK3488857.1"/>
    </source>
</evidence>
<dbReference type="CDD" id="cd02440">
    <property type="entry name" value="AdoMet_MTases"/>
    <property type="match status" value="1"/>
</dbReference>